<comment type="caution">
    <text evidence="1">The sequence shown here is derived from an EMBL/GenBank/DDBJ whole genome shotgun (WGS) entry which is preliminary data.</text>
</comment>
<dbReference type="RefSeq" id="WP_161019902.1">
    <property type="nucleotide sequence ID" value="NZ_WWCP01000015.1"/>
</dbReference>
<reference evidence="1 2" key="1">
    <citation type="submission" date="2019-12" db="EMBL/GenBank/DDBJ databases">
        <title>Novel species isolated from a subtropical stream in China.</title>
        <authorList>
            <person name="Lu H."/>
        </authorList>
    </citation>
    <scope>NUCLEOTIDE SEQUENCE [LARGE SCALE GENOMIC DNA]</scope>
    <source>
        <strain evidence="1 2">FT50W</strain>
    </source>
</reference>
<evidence type="ECO:0000313" key="2">
    <source>
        <dbReference type="Proteomes" id="UP000474565"/>
    </source>
</evidence>
<proteinExistence type="predicted"/>
<dbReference type="EMBL" id="WWCP01000015">
    <property type="protein sequence ID" value="MYM83048.1"/>
    <property type="molecule type" value="Genomic_DNA"/>
</dbReference>
<accession>A0A6L8MQQ1</accession>
<sequence length="312" mass="33536">MLINPSLEAALVQFKSDFSVGGVGALGTVLILTHKAKTAGLPFDMDKLLTPGGGQVSGLSGANINKILERNGVSQKVGTESGRTSRGTPALARQYVDFLHGLQPLSSLDIVNIEVWWVSRFVDYFNTEPFKLNYDPSKTLASVIRNLLDQALDRQKKSPGKTYVGAVLQHLIGAKLELALPELVITHNGASVADSVSSRSGDFVIDNAIIHCTTAPSEALLRKCDANIKAGQHPIILTIAKMIGAAEGLAENAGIDGRVEVMDALQFLAANLYEMSLFKAADRKITVVRLIEKYNEIVAAHEADASLRITFD</sequence>
<gene>
    <name evidence="1" type="ORF">GTP44_13915</name>
</gene>
<name>A0A6L8MQQ1_9BURK</name>
<evidence type="ECO:0000313" key="1">
    <source>
        <dbReference type="EMBL" id="MYM83048.1"/>
    </source>
</evidence>
<dbReference type="Proteomes" id="UP000474565">
    <property type="component" value="Unassembled WGS sequence"/>
</dbReference>
<protein>
    <submittedName>
        <fullName evidence="1">DUF4928 domain-containing protein</fullName>
    </submittedName>
</protein>
<dbReference type="InterPro" id="IPR032564">
    <property type="entry name" value="DUF4928"/>
</dbReference>
<organism evidence="1 2">
    <name type="scientific">Duganella lactea</name>
    <dbReference type="NCBI Taxonomy" id="2692173"/>
    <lineage>
        <taxon>Bacteria</taxon>
        <taxon>Pseudomonadati</taxon>
        <taxon>Pseudomonadota</taxon>
        <taxon>Betaproteobacteria</taxon>
        <taxon>Burkholderiales</taxon>
        <taxon>Oxalobacteraceae</taxon>
        <taxon>Telluria group</taxon>
        <taxon>Duganella</taxon>
    </lineage>
</organism>
<dbReference type="Pfam" id="PF16280">
    <property type="entry name" value="DUF4928"/>
    <property type="match status" value="1"/>
</dbReference>
<dbReference type="AlphaFoldDB" id="A0A6L8MQQ1"/>